<feature type="compositionally biased region" description="Acidic residues" evidence="1">
    <location>
        <begin position="357"/>
        <end position="372"/>
    </location>
</feature>
<dbReference type="Proteomes" id="UP000324767">
    <property type="component" value="Unassembled WGS sequence"/>
</dbReference>
<evidence type="ECO:0000313" key="2">
    <source>
        <dbReference type="EMBL" id="KAA6409338.1"/>
    </source>
</evidence>
<feature type="region of interest" description="Disordered" evidence="1">
    <location>
        <begin position="463"/>
        <end position="552"/>
    </location>
</feature>
<feature type="region of interest" description="Disordered" evidence="1">
    <location>
        <begin position="414"/>
        <end position="434"/>
    </location>
</feature>
<evidence type="ECO:0000256" key="1">
    <source>
        <dbReference type="SAM" id="MobiDB-lite"/>
    </source>
</evidence>
<evidence type="ECO:0000313" key="3">
    <source>
        <dbReference type="Proteomes" id="UP000324767"/>
    </source>
</evidence>
<feature type="compositionally biased region" description="Basic and acidic residues" evidence="1">
    <location>
        <begin position="476"/>
        <end position="485"/>
    </location>
</feature>
<organism evidence="2 3">
    <name type="scientific">Lasallia pustulata</name>
    <dbReference type="NCBI Taxonomy" id="136370"/>
    <lineage>
        <taxon>Eukaryota</taxon>
        <taxon>Fungi</taxon>
        <taxon>Dikarya</taxon>
        <taxon>Ascomycota</taxon>
        <taxon>Pezizomycotina</taxon>
        <taxon>Lecanoromycetes</taxon>
        <taxon>OSLEUM clade</taxon>
        <taxon>Umbilicariomycetidae</taxon>
        <taxon>Umbilicariales</taxon>
        <taxon>Umbilicariaceae</taxon>
        <taxon>Lasallia</taxon>
    </lineage>
</organism>
<feature type="region of interest" description="Disordered" evidence="1">
    <location>
        <begin position="357"/>
        <end position="386"/>
    </location>
</feature>
<sequence>MNCYKSKMSNGHLCKWEDNNHGLEHKCGTCKTPLSSPKAKITCLEKHQEACTKYHKTVFFLGSSHKCDACRKSMELHDKRHREIAAIVQKILGLEGTIIIASLLSTKKRKSRKRETSGLRSTATNIVDPKMIEGVEESADSSTICKEESDIKKLRTPNTKENRNTKKAQKGEKKIVNNQRRVQIISSEDVEQISRALHPSRTSLVGESHVGSDENGNGQGLLNNSTVDANKIFNDRTFKYASLRPNIGFKKAAKAQGISTPKTPDDSVIWQEDPQIVEILGRLNVDVVAGGPSSRERKTLLSKLCYAIHNDLLIQENEDRDTMMRMAGYWRYVNKRTYNAMVRNNQLWDWATGAELEEVDEEEEEEDAEVNEEYSFPGPDTARADADGRDIFAENDNKKGLAEGEFEGKADTRHLTSTHHRASSPSEPVSADLPYQSEKAIDGFLYEEDGDAFLYKDEDVVSAAEEKGREHHNKHHDYDHREDLAYSRQQPTNHQPSNPRSLPRPPTPILRLTIPNPKPPNAAPPRTQALTAPTLRAKTARPKPAPVAGDGASYAAVARAGLRK</sequence>
<protein>
    <submittedName>
        <fullName evidence="2">Uncharacterized protein</fullName>
    </submittedName>
</protein>
<name>A0A5M8PKD7_9LECA</name>
<dbReference type="AlphaFoldDB" id="A0A5M8PKD7"/>
<reference evidence="2 3" key="1">
    <citation type="submission" date="2019-09" db="EMBL/GenBank/DDBJ databases">
        <title>The hologenome of the rock-dwelling lichen Lasallia pustulata.</title>
        <authorList>
            <person name="Greshake Tzovaras B."/>
            <person name="Segers F."/>
            <person name="Bicker A."/>
            <person name="Dal Grande F."/>
            <person name="Otte J."/>
            <person name="Hankeln T."/>
            <person name="Schmitt I."/>
            <person name="Ebersberger I."/>
        </authorList>
    </citation>
    <scope>NUCLEOTIDE SEQUENCE [LARGE SCALE GENOMIC DNA]</scope>
    <source>
        <strain evidence="2">A1-1</strain>
    </source>
</reference>
<comment type="caution">
    <text evidence="2">The sequence shown here is derived from an EMBL/GenBank/DDBJ whole genome shotgun (WGS) entry which is preliminary data.</text>
</comment>
<dbReference type="EMBL" id="VXIT01000011">
    <property type="protein sequence ID" value="KAA6409338.1"/>
    <property type="molecule type" value="Genomic_DNA"/>
</dbReference>
<gene>
    <name evidence="2" type="ORF">FRX48_06891</name>
</gene>
<dbReference type="OrthoDB" id="3642840at2759"/>
<accession>A0A5M8PKD7</accession>
<proteinExistence type="predicted"/>